<evidence type="ECO:0000256" key="1">
    <source>
        <dbReference type="SAM" id="Phobius"/>
    </source>
</evidence>
<feature type="transmembrane region" description="Helical" evidence="1">
    <location>
        <begin position="123"/>
        <end position="142"/>
    </location>
</feature>
<feature type="transmembrane region" description="Helical" evidence="1">
    <location>
        <begin position="20"/>
        <end position="38"/>
    </location>
</feature>
<feature type="transmembrane region" description="Helical" evidence="1">
    <location>
        <begin position="99"/>
        <end position="117"/>
    </location>
</feature>
<dbReference type="Proteomes" id="UP001595960">
    <property type="component" value="Unassembled WGS sequence"/>
</dbReference>
<accession>A0ABV9RA89</accession>
<protein>
    <recommendedName>
        <fullName evidence="4">DUF2178 domain-containing protein</fullName>
    </recommendedName>
</protein>
<feature type="transmembrane region" description="Helical" evidence="1">
    <location>
        <begin position="58"/>
        <end position="78"/>
    </location>
</feature>
<name>A0ABV9RA89_9MICO</name>
<evidence type="ECO:0000313" key="3">
    <source>
        <dbReference type="Proteomes" id="UP001595960"/>
    </source>
</evidence>
<proteinExistence type="predicted"/>
<comment type="caution">
    <text evidence="2">The sequence shown here is derived from an EMBL/GenBank/DDBJ whole genome shotgun (WGS) entry which is preliminary data.</text>
</comment>
<evidence type="ECO:0008006" key="4">
    <source>
        <dbReference type="Google" id="ProtNLM"/>
    </source>
</evidence>
<keyword evidence="3" id="KW-1185">Reference proteome</keyword>
<keyword evidence="1" id="KW-0812">Transmembrane</keyword>
<organism evidence="2 3">
    <name type="scientific">Agromyces aurantiacus</name>
    <dbReference type="NCBI Taxonomy" id="165814"/>
    <lineage>
        <taxon>Bacteria</taxon>
        <taxon>Bacillati</taxon>
        <taxon>Actinomycetota</taxon>
        <taxon>Actinomycetes</taxon>
        <taxon>Micrococcales</taxon>
        <taxon>Microbacteriaceae</taxon>
        <taxon>Agromyces</taxon>
    </lineage>
</organism>
<reference evidence="3" key="1">
    <citation type="journal article" date="2019" name="Int. J. Syst. Evol. Microbiol.">
        <title>The Global Catalogue of Microorganisms (GCM) 10K type strain sequencing project: providing services to taxonomists for standard genome sequencing and annotation.</title>
        <authorList>
            <consortium name="The Broad Institute Genomics Platform"/>
            <consortium name="The Broad Institute Genome Sequencing Center for Infectious Disease"/>
            <person name="Wu L."/>
            <person name="Ma J."/>
        </authorList>
    </citation>
    <scope>NUCLEOTIDE SEQUENCE [LARGE SCALE GENOMIC DNA]</scope>
    <source>
        <strain evidence="3">CGMCC 1.12192</strain>
    </source>
</reference>
<evidence type="ECO:0000313" key="2">
    <source>
        <dbReference type="EMBL" id="MFC4830755.1"/>
    </source>
</evidence>
<gene>
    <name evidence="2" type="ORF">ACFPER_18320</name>
</gene>
<sequence length="154" mass="16697">MSNILHMQEALVSYEEKGTWSFLVVAIVGYAVYLWLVLPQLLSGTPVDRVDYAIPMLWTIGGGIVGGIVARILVAIVSPSESTQADVRDKQINRAGEQVGNSMVVIGGMGALVLALLEVHWFWIANTLYLAFVLSAVLGSLAKLAMYHRGVPAW</sequence>
<keyword evidence="1" id="KW-0472">Membrane</keyword>
<dbReference type="EMBL" id="JBHSJC010000003">
    <property type="protein sequence ID" value="MFC4830755.1"/>
    <property type="molecule type" value="Genomic_DNA"/>
</dbReference>
<keyword evidence="1" id="KW-1133">Transmembrane helix</keyword>
<dbReference type="RefSeq" id="WP_239562795.1">
    <property type="nucleotide sequence ID" value="NZ_JAFBBW010000001.1"/>
</dbReference>